<keyword evidence="1" id="KW-1133">Transmembrane helix</keyword>
<organism evidence="2 3">
    <name type="scientific">Exiguobacterium alkaliphilum</name>
    <dbReference type="NCBI Taxonomy" id="1428684"/>
    <lineage>
        <taxon>Bacteria</taxon>
        <taxon>Bacillati</taxon>
        <taxon>Bacillota</taxon>
        <taxon>Bacilli</taxon>
        <taxon>Bacillales</taxon>
        <taxon>Bacillales Family XII. Incertae Sedis</taxon>
        <taxon>Exiguobacterium</taxon>
    </lineage>
</organism>
<comment type="caution">
    <text evidence="2">The sequence shown here is derived from an EMBL/GenBank/DDBJ whole genome shotgun (WGS) entry which is preliminary data.</text>
</comment>
<protein>
    <submittedName>
        <fullName evidence="2">ABC transporter permease</fullName>
    </submittedName>
</protein>
<feature type="transmembrane region" description="Helical" evidence="1">
    <location>
        <begin position="131"/>
        <end position="160"/>
    </location>
</feature>
<dbReference type="EMBL" id="JANIEK010000032">
    <property type="protein sequence ID" value="MCT4795693.1"/>
    <property type="molecule type" value="Genomic_DNA"/>
</dbReference>
<feature type="transmembrane region" description="Helical" evidence="1">
    <location>
        <begin position="93"/>
        <end position="111"/>
    </location>
</feature>
<sequence length="375" mass="41948">MLSNVLLKKDWKQVSLLWILLIGLGILAYTIPVFNEMQFYDEQIQDIQNNPSQYQEGTPKDIATLTTEDFFNTTSGAGYWIGDLGSLLPLETVFFLYVVFGFLMASVLIGSERNSQMSDFSMSLPFSRNQLYISKWLIGVSGIVLSSIVGGTIMLIMIHTSRYAFLIEGQTLKVLAVLGFVILVGISVFTLSLWMGSFGGEAISQVLWSIVAFLFPLGILVLVNGSIQAMTGYVSYEMYARAMESLPMRILSPLVNIANVDTYILFTDNSVWRDFTTVGLSSSLLFIGLTFTLGLLMFNRAPQENNGRFFMFTGWLWLVHVVMVICFAMLGGIIFSAFSYPTSVTLYIIGFLIGGFLAHLLARRLLYRFNLQLKS</sequence>
<keyword evidence="3" id="KW-1185">Reference proteome</keyword>
<feature type="transmembrane region" description="Helical" evidence="1">
    <location>
        <begin position="15"/>
        <end position="34"/>
    </location>
</feature>
<keyword evidence="1" id="KW-0812">Transmembrane</keyword>
<feature type="transmembrane region" description="Helical" evidence="1">
    <location>
        <begin position="278"/>
        <end position="298"/>
    </location>
</feature>
<feature type="transmembrane region" description="Helical" evidence="1">
    <location>
        <begin position="246"/>
        <end position="266"/>
    </location>
</feature>
<dbReference type="Proteomes" id="UP001206821">
    <property type="component" value="Unassembled WGS sequence"/>
</dbReference>
<name>A0ABT2KXN2_9BACL</name>
<dbReference type="InterPro" id="IPR053046">
    <property type="entry name" value="ABC-5_transporter"/>
</dbReference>
<feature type="transmembrane region" description="Helical" evidence="1">
    <location>
        <begin position="344"/>
        <end position="362"/>
    </location>
</feature>
<feature type="transmembrane region" description="Helical" evidence="1">
    <location>
        <begin position="172"/>
        <end position="194"/>
    </location>
</feature>
<accession>A0ABT2KXN2</accession>
<dbReference type="RefSeq" id="WP_034816386.1">
    <property type="nucleotide sequence ID" value="NZ_JANIEK010000032.1"/>
</dbReference>
<dbReference type="Pfam" id="PF12679">
    <property type="entry name" value="ABC2_membrane_2"/>
    <property type="match status" value="1"/>
</dbReference>
<evidence type="ECO:0000256" key="1">
    <source>
        <dbReference type="SAM" id="Phobius"/>
    </source>
</evidence>
<feature type="transmembrane region" description="Helical" evidence="1">
    <location>
        <begin position="206"/>
        <end position="225"/>
    </location>
</feature>
<feature type="transmembrane region" description="Helical" evidence="1">
    <location>
        <begin position="310"/>
        <end position="338"/>
    </location>
</feature>
<dbReference type="PANTHER" id="PTHR39177:SF1">
    <property type="entry name" value="ABC TRANSPORTER PERMEASE YTRC-RELATED"/>
    <property type="match status" value="1"/>
</dbReference>
<dbReference type="PANTHER" id="PTHR39177">
    <property type="entry name" value="ABC TRANSPORTER PERMEASE YTRC-RELATED"/>
    <property type="match status" value="1"/>
</dbReference>
<proteinExistence type="predicted"/>
<evidence type="ECO:0000313" key="2">
    <source>
        <dbReference type="EMBL" id="MCT4795693.1"/>
    </source>
</evidence>
<keyword evidence="1" id="KW-0472">Membrane</keyword>
<reference evidence="2 3" key="1">
    <citation type="submission" date="2022-07" db="EMBL/GenBank/DDBJ databases">
        <title>Genomic and pangenome structural analysis of the polyextremophile Exiguobacterium.</title>
        <authorList>
            <person name="Shen L."/>
        </authorList>
    </citation>
    <scope>NUCLEOTIDE SEQUENCE [LARGE SCALE GENOMIC DNA]</scope>
    <source>
        <strain evidence="2 3">12_1</strain>
    </source>
</reference>
<gene>
    <name evidence="2" type="ORF">NQG31_09055</name>
</gene>
<evidence type="ECO:0000313" key="3">
    <source>
        <dbReference type="Proteomes" id="UP001206821"/>
    </source>
</evidence>